<evidence type="ECO:0000256" key="10">
    <source>
        <dbReference type="SAM" id="MobiDB-lite"/>
    </source>
</evidence>
<dbReference type="PANTHER" id="PTHR46457:SF1">
    <property type="entry name" value="DNA REPAIR PROTEIN RAD51 HOMOLOG 4"/>
    <property type="match status" value="1"/>
</dbReference>
<dbReference type="GO" id="GO:0000723">
    <property type="term" value="P:telomere maintenance"/>
    <property type="evidence" value="ECO:0007669"/>
    <property type="project" value="TreeGrafter"/>
</dbReference>
<dbReference type="GO" id="GO:0007131">
    <property type="term" value="P:reciprocal meiotic recombination"/>
    <property type="evidence" value="ECO:0007669"/>
    <property type="project" value="TreeGrafter"/>
</dbReference>
<evidence type="ECO:0000256" key="9">
    <source>
        <dbReference type="ARBA" id="ARBA00023242"/>
    </source>
</evidence>
<organism evidence="12 13">
    <name type="scientific">Gadus morhua</name>
    <name type="common">Atlantic cod</name>
    <dbReference type="NCBI Taxonomy" id="8049"/>
    <lineage>
        <taxon>Eukaryota</taxon>
        <taxon>Metazoa</taxon>
        <taxon>Chordata</taxon>
        <taxon>Craniata</taxon>
        <taxon>Vertebrata</taxon>
        <taxon>Euteleostomi</taxon>
        <taxon>Actinopterygii</taxon>
        <taxon>Neopterygii</taxon>
        <taxon>Teleostei</taxon>
        <taxon>Neoteleostei</taxon>
        <taxon>Acanthomorphata</taxon>
        <taxon>Zeiogadaria</taxon>
        <taxon>Gadariae</taxon>
        <taxon>Gadiformes</taxon>
        <taxon>Gadoidei</taxon>
        <taxon>Gadidae</taxon>
        <taxon>Gadus</taxon>
    </lineage>
</organism>
<dbReference type="GO" id="GO:0005815">
    <property type="term" value="C:microtubule organizing center"/>
    <property type="evidence" value="ECO:0007669"/>
    <property type="project" value="TreeGrafter"/>
</dbReference>
<evidence type="ECO:0000256" key="8">
    <source>
        <dbReference type="ARBA" id="ARBA00023204"/>
    </source>
</evidence>
<dbReference type="InterPro" id="IPR013632">
    <property type="entry name" value="Rad51_C"/>
</dbReference>
<evidence type="ECO:0000259" key="11">
    <source>
        <dbReference type="PROSITE" id="PS50162"/>
    </source>
</evidence>
<keyword evidence="7" id="KW-0233">DNA recombination</keyword>
<dbReference type="InterPro" id="IPR020588">
    <property type="entry name" value="RecA_ATP-bd"/>
</dbReference>
<evidence type="ECO:0000313" key="12">
    <source>
        <dbReference type="Ensembl" id="ENSGMOP00000050772.1"/>
    </source>
</evidence>
<dbReference type="CDD" id="cd19489">
    <property type="entry name" value="Rad51D"/>
    <property type="match status" value="1"/>
</dbReference>
<dbReference type="AlphaFoldDB" id="A0A8C5BYK7"/>
<dbReference type="GO" id="GO:0005524">
    <property type="term" value="F:ATP binding"/>
    <property type="evidence" value="ECO:0007669"/>
    <property type="project" value="UniProtKB-KW"/>
</dbReference>
<evidence type="ECO:0000256" key="6">
    <source>
        <dbReference type="ARBA" id="ARBA00023125"/>
    </source>
</evidence>
<reference evidence="12" key="1">
    <citation type="submission" date="2025-08" db="UniProtKB">
        <authorList>
            <consortium name="Ensembl"/>
        </authorList>
    </citation>
    <scope>IDENTIFICATION</scope>
</reference>
<dbReference type="InterPro" id="IPR051988">
    <property type="entry name" value="HRR_RAD51_Paralog"/>
</dbReference>
<dbReference type="GO" id="GO:0140664">
    <property type="term" value="F:ATP-dependent DNA damage sensor activity"/>
    <property type="evidence" value="ECO:0007669"/>
    <property type="project" value="InterPro"/>
</dbReference>
<sequence length="347" mass="37446">MLFVLQGAVGHPASATRPAHRLPGLWSGPLRGAAELHGHRLHQYPQPGQAAGFRAVHRGDNGAVRRPGDRQVSGALSTASSPITQLACFSYLFPYLFFNTIRVPPTTQTCTERVTVVYHTMYLYLGRVKVCFAAAVHTAHRLKQSVIYIDTTGGLSASRLLQMLQVQTDHVEEQMEALQRIRVFRVFDIFSLLGCLHTIRCGGPQQASLGAGSVKAVIVDSVSAIISPTLGGKQNEGMSLMMQVAGALKTIAKDFNVAVLVTNHVTRGAGGELQAGLGLTWSHVPRTRLLLERSRGPGPLLGSTRTATLVKSSRQPCHIKAQFDLNWGSGSEEGLPGRKRARDSSDS</sequence>
<protein>
    <recommendedName>
        <fullName evidence="11">RecA family profile 1 domain-containing protein</fullName>
    </recommendedName>
</protein>
<keyword evidence="8" id="KW-0234">DNA repair</keyword>
<dbReference type="PROSITE" id="PS50162">
    <property type="entry name" value="RECA_2"/>
    <property type="match status" value="1"/>
</dbReference>
<comment type="similarity">
    <text evidence="2">Belongs to the RecA family. RAD51 subfamily.</text>
</comment>
<dbReference type="GO" id="GO:0005657">
    <property type="term" value="C:replication fork"/>
    <property type="evidence" value="ECO:0007669"/>
    <property type="project" value="TreeGrafter"/>
</dbReference>
<reference evidence="12" key="2">
    <citation type="submission" date="2025-09" db="UniProtKB">
        <authorList>
            <consortium name="Ensembl"/>
        </authorList>
    </citation>
    <scope>IDENTIFICATION</scope>
</reference>
<dbReference type="Ensembl" id="ENSGMOT00000060714.1">
    <property type="protein sequence ID" value="ENSGMOP00000050772.1"/>
    <property type="gene ID" value="ENSGMOG00000003267.2"/>
</dbReference>
<name>A0A8C5BYK7_GADMO</name>
<evidence type="ECO:0000313" key="13">
    <source>
        <dbReference type="Proteomes" id="UP000694546"/>
    </source>
</evidence>
<dbReference type="SUPFAM" id="SSF52540">
    <property type="entry name" value="P-loop containing nucleoside triphosphate hydrolases"/>
    <property type="match status" value="1"/>
</dbReference>
<evidence type="ECO:0000256" key="7">
    <source>
        <dbReference type="ARBA" id="ARBA00023172"/>
    </source>
</evidence>
<dbReference type="InterPro" id="IPR047323">
    <property type="entry name" value="Rad51D_C"/>
</dbReference>
<evidence type="ECO:0000256" key="2">
    <source>
        <dbReference type="ARBA" id="ARBA00007095"/>
    </source>
</evidence>
<evidence type="ECO:0000256" key="4">
    <source>
        <dbReference type="ARBA" id="ARBA00022763"/>
    </source>
</evidence>
<keyword evidence="3" id="KW-0547">Nucleotide-binding</keyword>
<dbReference type="Gene3D" id="3.40.50.300">
    <property type="entry name" value="P-loop containing nucleotide triphosphate hydrolases"/>
    <property type="match status" value="1"/>
</dbReference>
<dbReference type="InterPro" id="IPR027417">
    <property type="entry name" value="P-loop_NTPase"/>
</dbReference>
<dbReference type="Proteomes" id="UP000694546">
    <property type="component" value="Chromosome 7"/>
</dbReference>
<dbReference type="GO" id="GO:0000400">
    <property type="term" value="F:four-way junction DNA binding"/>
    <property type="evidence" value="ECO:0007669"/>
    <property type="project" value="TreeGrafter"/>
</dbReference>
<keyword evidence="9" id="KW-0539">Nucleus</keyword>
<dbReference type="GO" id="GO:0033063">
    <property type="term" value="C:Rad51B-Rad51C-Rad51D-XRCC2 complex"/>
    <property type="evidence" value="ECO:0007669"/>
    <property type="project" value="TreeGrafter"/>
</dbReference>
<gene>
    <name evidence="12" type="primary">rad51d</name>
</gene>
<feature type="region of interest" description="Disordered" evidence="10">
    <location>
        <begin position="328"/>
        <end position="347"/>
    </location>
</feature>
<dbReference type="GO" id="GO:0042148">
    <property type="term" value="P:DNA strand invasion"/>
    <property type="evidence" value="ECO:0007669"/>
    <property type="project" value="TreeGrafter"/>
</dbReference>
<dbReference type="GO" id="GO:0000724">
    <property type="term" value="P:double-strand break repair via homologous recombination"/>
    <property type="evidence" value="ECO:0007669"/>
    <property type="project" value="TreeGrafter"/>
</dbReference>
<accession>A0A8C5BYK7</accession>
<dbReference type="GO" id="GO:0003697">
    <property type="term" value="F:single-stranded DNA binding"/>
    <property type="evidence" value="ECO:0007669"/>
    <property type="project" value="TreeGrafter"/>
</dbReference>
<proteinExistence type="inferred from homology"/>
<keyword evidence="6" id="KW-0238">DNA-binding</keyword>
<comment type="subcellular location">
    <subcellularLocation>
        <location evidence="1">Nucleus</location>
    </subcellularLocation>
</comment>
<dbReference type="Pfam" id="PF08423">
    <property type="entry name" value="Rad51"/>
    <property type="match status" value="1"/>
</dbReference>
<dbReference type="GeneTree" id="ENSGT00940000159095"/>
<keyword evidence="13" id="KW-1185">Reference proteome</keyword>
<keyword evidence="5" id="KW-0067">ATP-binding</keyword>
<dbReference type="PANTHER" id="PTHR46457">
    <property type="entry name" value="DNA REPAIR PROTEIN RAD51 HOMOLOG 4"/>
    <property type="match status" value="1"/>
</dbReference>
<evidence type="ECO:0000256" key="5">
    <source>
        <dbReference type="ARBA" id="ARBA00022840"/>
    </source>
</evidence>
<evidence type="ECO:0000256" key="3">
    <source>
        <dbReference type="ARBA" id="ARBA00022741"/>
    </source>
</evidence>
<evidence type="ECO:0000256" key="1">
    <source>
        <dbReference type="ARBA" id="ARBA00004123"/>
    </source>
</evidence>
<keyword evidence="4" id="KW-0227">DNA damage</keyword>
<feature type="domain" description="RecA family profile 1" evidence="11">
    <location>
        <begin position="134"/>
        <end position="265"/>
    </location>
</feature>